<feature type="binding site" evidence="11">
    <location>
        <position position="198"/>
    </location>
    <ligand>
        <name>substrate</name>
    </ligand>
</feature>
<comment type="cofactor">
    <cofactor evidence="11">
        <name>Mn(2+)</name>
        <dbReference type="ChEBI" id="CHEBI:29035"/>
    </cofactor>
    <text evidence="11">Binds 1 Mn(2+) ion per subunit.</text>
</comment>
<dbReference type="Pfam" id="PF01293">
    <property type="entry name" value="PEPCK_ATP"/>
    <property type="match status" value="1"/>
</dbReference>
<evidence type="ECO:0000256" key="4">
    <source>
        <dbReference type="ARBA" id="ARBA00022432"/>
    </source>
</evidence>
<feature type="binding site" evidence="11">
    <location>
        <position position="319"/>
    </location>
    <ligand>
        <name>substrate</name>
    </ligand>
</feature>
<dbReference type="HAMAP" id="MF_00453">
    <property type="entry name" value="PEPCK_ATP"/>
    <property type="match status" value="1"/>
</dbReference>
<dbReference type="CDD" id="cd00484">
    <property type="entry name" value="PEPCK_ATP"/>
    <property type="match status" value="1"/>
</dbReference>
<evidence type="ECO:0000256" key="3">
    <source>
        <dbReference type="ARBA" id="ARBA00012363"/>
    </source>
</evidence>
<comment type="catalytic activity">
    <reaction evidence="10 11">
        <text>oxaloacetate + ATP = phosphoenolpyruvate + ADP + CO2</text>
        <dbReference type="Rhea" id="RHEA:18617"/>
        <dbReference type="ChEBI" id="CHEBI:16452"/>
        <dbReference type="ChEBI" id="CHEBI:16526"/>
        <dbReference type="ChEBI" id="CHEBI:30616"/>
        <dbReference type="ChEBI" id="CHEBI:58702"/>
        <dbReference type="ChEBI" id="CHEBI:456216"/>
        <dbReference type="EC" id="4.1.1.49"/>
    </reaction>
</comment>
<evidence type="ECO:0000256" key="5">
    <source>
        <dbReference type="ARBA" id="ARBA00022741"/>
    </source>
</evidence>
<accession>A0ABX7E5H8</accession>
<proteinExistence type="inferred from homology"/>
<reference evidence="12 13" key="1">
    <citation type="submission" date="2020-11" db="EMBL/GenBank/DDBJ databases">
        <title>Taxonomic evaluation of the Bacillus sporothermodurans group of bacteria based on whole genome sequences.</title>
        <authorList>
            <person name="Fiedler G."/>
            <person name="Herbstmann A.-D."/>
            <person name="Doll E."/>
            <person name="Wenning M."/>
            <person name="Brinks E."/>
            <person name="Kabisch J."/>
            <person name="Breitenwieser F."/>
            <person name="Lappann M."/>
            <person name="Boehnlein C."/>
            <person name="Franz C."/>
        </authorList>
    </citation>
    <scope>NUCLEOTIDE SEQUENCE [LARGE SCALE GENOMIC DNA]</scope>
    <source>
        <strain evidence="12 13">JCM 19841</strain>
    </source>
</reference>
<feature type="binding site" evidence="11">
    <location>
        <begin position="233"/>
        <end position="241"/>
    </location>
    <ligand>
        <name>ATP</name>
        <dbReference type="ChEBI" id="CHEBI:30616"/>
    </ligand>
</feature>
<keyword evidence="8 11" id="KW-0464">Manganese</keyword>
<feature type="binding site" evidence="11">
    <location>
        <position position="56"/>
    </location>
    <ligand>
        <name>substrate</name>
    </ligand>
</feature>
<dbReference type="Proteomes" id="UP000595691">
    <property type="component" value="Chromosome"/>
</dbReference>
<dbReference type="NCBIfam" id="NF006820">
    <property type="entry name" value="PRK09344.1-2"/>
    <property type="match status" value="1"/>
</dbReference>
<dbReference type="PANTHER" id="PTHR30031:SF0">
    <property type="entry name" value="PHOSPHOENOLPYRUVATE CARBOXYKINASE (ATP)"/>
    <property type="match status" value="1"/>
</dbReference>
<feature type="binding site" evidence="11">
    <location>
        <position position="198"/>
    </location>
    <ligand>
        <name>Mn(2+)</name>
        <dbReference type="ChEBI" id="CHEBI:29035"/>
    </ligand>
</feature>
<feature type="binding site" evidence="11">
    <location>
        <position position="254"/>
    </location>
    <ligand>
        <name>Mn(2+)</name>
        <dbReference type="ChEBI" id="CHEBI:29035"/>
    </ligand>
</feature>
<dbReference type="SUPFAM" id="SSF68923">
    <property type="entry name" value="PEP carboxykinase N-terminal domain"/>
    <property type="match status" value="1"/>
</dbReference>
<dbReference type="InterPro" id="IPR008210">
    <property type="entry name" value="PEP_carboxykinase_N"/>
</dbReference>
<keyword evidence="11" id="KW-0479">Metal-binding</keyword>
<organism evidence="12 13">
    <name type="scientific">Heyndrickxia vini</name>
    <dbReference type="NCBI Taxonomy" id="1476025"/>
    <lineage>
        <taxon>Bacteria</taxon>
        <taxon>Bacillati</taxon>
        <taxon>Bacillota</taxon>
        <taxon>Bacilli</taxon>
        <taxon>Bacillales</taxon>
        <taxon>Bacillaceae</taxon>
        <taxon>Heyndrickxia</taxon>
    </lineage>
</organism>
<evidence type="ECO:0000256" key="7">
    <source>
        <dbReference type="ARBA" id="ARBA00022840"/>
    </source>
</evidence>
<keyword evidence="9 11" id="KW-0456">Lyase</keyword>
<dbReference type="InterPro" id="IPR001272">
    <property type="entry name" value="PEP_carboxykinase_ATP"/>
</dbReference>
<keyword evidence="13" id="KW-1185">Reference proteome</keyword>
<evidence type="ECO:0000256" key="1">
    <source>
        <dbReference type="ARBA" id="ARBA00004742"/>
    </source>
</evidence>
<dbReference type="NCBIfam" id="TIGR00224">
    <property type="entry name" value="pckA"/>
    <property type="match status" value="1"/>
</dbReference>
<dbReference type="Gene3D" id="3.90.228.20">
    <property type="match status" value="1"/>
</dbReference>
<evidence type="ECO:0000313" key="13">
    <source>
        <dbReference type="Proteomes" id="UP000595691"/>
    </source>
</evidence>
<evidence type="ECO:0000256" key="9">
    <source>
        <dbReference type="ARBA" id="ARBA00023239"/>
    </source>
</evidence>
<feature type="binding site" evidence="11">
    <location>
        <position position="192"/>
    </location>
    <ligand>
        <name>substrate</name>
    </ligand>
</feature>
<dbReference type="PIRSF" id="PIRSF006294">
    <property type="entry name" value="PEP_crbxkin"/>
    <property type="match status" value="1"/>
</dbReference>
<comment type="function">
    <text evidence="11">Involved in the gluconeogenesis. Catalyzes the conversion of oxaloacetate (OAA) to phosphoenolpyruvate (PEP) through direct phosphoryl transfer between the nucleoside triphosphate and OAA.</text>
</comment>
<evidence type="ECO:0000256" key="11">
    <source>
        <dbReference type="HAMAP-Rule" id="MF_00453"/>
    </source>
</evidence>
<dbReference type="PANTHER" id="PTHR30031">
    <property type="entry name" value="PHOSPHOENOLPYRUVATE CARBOXYKINASE ATP"/>
    <property type="match status" value="1"/>
</dbReference>
<protein>
    <recommendedName>
        <fullName evidence="3 11">Phosphoenolpyruvate carboxykinase (ATP)</fullName>
        <shortName evidence="11">PCK</shortName>
        <shortName evidence="11">PEP carboxykinase</shortName>
        <shortName evidence="11">PEPCK</shortName>
        <ecNumber evidence="3 11">4.1.1.49</ecNumber>
    </recommendedName>
</protein>
<dbReference type="GO" id="GO:0004612">
    <property type="term" value="F:phosphoenolpyruvate carboxykinase (ATP) activity"/>
    <property type="evidence" value="ECO:0007669"/>
    <property type="project" value="UniProtKB-EC"/>
</dbReference>
<dbReference type="EMBL" id="CP065425">
    <property type="protein sequence ID" value="QQZ10549.1"/>
    <property type="molecule type" value="Genomic_DNA"/>
</dbReference>
<comment type="pathway">
    <text evidence="1 11">Carbohydrate biosynthesis; gluconeogenesis.</text>
</comment>
<dbReference type="Gene3D" id="3.40.449.10">
    <property type="entry name" value="Phosphoenolpyruvate Carboxykinase, domain 1"/>
    <property type="match status" value="1"/>
</dbReference>
<keyword evidence="6 11" id="KW-0210">Decarboxylase</keyword>
<feature type="binding site" evidence="11">
    <location>
        <position position="217"/>
    </location>
    <ligand>
        <name>Mn(2+)</name>
        <dbReference type="ChEBI" id="CHEBI:29035"/>
    </ligand>
</feature>
<dbReference type="SUPFAM" id="SSF53795">
    <property type="entry name" value="PEP carboxykinase-like"/>
    <property type="match status" value="1"/>
</dbReference>
<dbReference type="NCBIfam" id="NF006821">
    <property type="entry name" value="PRK09344.1-3"/>
    <property type="match status" value="1"/>
</dbReference>
<comment type="caution">
    <text evidence="11">Lacks conserved residue(s) required for the propagation of feature annotation.</text>
</comment>
<feature type="binding site" evidence="11">
    <location>
        <position position="282"/>
    </location>
    <ligand>
        <name>ATP</name>
        <dbReference type="ChEBI" id="CHEBI:30616"/>
    </ligand>
</feature>
<dbReference type="Gene3D" id="2.170.8.10">
    <property type="entry name" value="Phosphoenolpyruvate Carboxykinase, domain 2"/>
    <property type="match status" value="1"/>
</dbReference>
<feature type="binding site" evidence="11">
    <location>
        <position position="444"/>
    </location>
    <ligand>
        <name>ATP</name>
        <dbReference type="ChEBI" id="CHEBI:30616"/>
    </ligand>
</feature>
<comment type="similarity">
    <text evidence="2 11">Belongs to the phosphoenolpyruvate carboxykinase (ATP) family.</text>
</comment>
<dbReference type="InterPro" id="IPR013035">
    <property type="entry name" value="PEP_carboxykinase_C"/>
</dbReference>
<keyword evidence="5 11" id="KW-0547">Nucleotide-binding</keyword>
<feature type="binding site" evidence="11">
    <location>
        <position position="198"/>
    </location>
    <ligand>
        <name>ATP</name>
        <dbReference type="ChEBI" id="CHEBI:30616"/>
    </ligand>
</feature>
<evidence type="ECO:0000256" key="2">
    <source>
        <dbReference type="ARBA" id="ARBA00006052"/>
    </source>
</evidence>
<dbReference type="RefSeq" id="WP_202779570.1">
    <property type="nucleotide sequence ID" value="NZ_CP065425.1"/>
</dbReference>
<feature type="binding site" evidence="11">
    <location>
        <position position="319"/>
    </location>
    <ligand>
        <name>ATP</name>
        <dbReference type="ChEBI" id="CHEBI:30616"/>
    </ligand>
</feature>
<feature type="binding site" evidence="11">
    <location>
        <position position="217"/>
    </location>
    <ligand>
        <name>ATP</name>
        <dbReference type="ChEBI" id="CHEBI:30616"/>
    </ligand>
</feature>
<dbReference type="EC" id="4.1.1.49" evidence="3 11"/>
<comment type="subcellular location">
    <subcellularLocation>
        <location evidence="11">Cytoplasm</location>
    </subcellularLocation>
</comment>
<keyword evidence="4 11" id="KW-0312">Gluconeogenesis</keyword>
<name>A0ABX7E5H8_9BACI</name>
<evidence type="ECO:0000313" key="12">
    <source>
        <dbReference type="EMBL" id="QQZ10549.1"/>
    </source>
</evidence>
<keyword evidence="11" id="KW-0963">Cytoplasm</keyword>
<keyword evidence="7 11" id="KW-0067">ATP-binding</keyword>
<gene>
    <name evidence="11 12" type="primary">pckA</name>
    <name evidence="12" type="ORF">I5776_06510</name>
</gene>
<sequence length="529" mass="58353">MKSVTFSNTLTNVLAGKNILTQLAVPQLVEKVLKRGEGILTSTGAVRAETGKYTGRSPKDKYIVEEASTKDAIDWGSVNQPISEESFDKLYTKVINYLQEQNEVFVFKGFAGADKRTQLPIQVVNEYAWHNLFAHQLFIRPTEEELKTHEAEFTILSAPNVKADPLTDGTNSETFVVVSFERRIILIGGTEYAGEMKKSIFSIMNYLLPQNDILPMHCSANVGAEGDVALFFGLSGTGKTTLSADPNRRLIGDDEHGWSSNGVFNIEGGCYAKCIGLTREKEPQIYDAIRFGAVLENVMVDELTREPLYDDATLTENTRAAYQIQAIDNIIEPSIAGHPQTIVFLTADAFGVLPPISKLTKEQAMYHFLSGYTSKLAGTERGITSPEATFSTCFGSPFLPLPATVYAEMLGKKIDEHGVQVFLVNTGWTGGEYGVGSRMKLGYTRAMVQAALEGELESVETKQDEIFGLHIPLHVPGVPDEVLIPNKTWGNQQTYNEKAQELATKFKENFKKFGHVSQEIEIQGGPIIK</sequence>
<evidence type="ECO:0000256" key="8">
    <source>
        <dbReference type="ARBA" id="ARBA00023211"/>
    </source>
</evidence>
<evidence type="ECO:0000256" key="10">
    <source>
        <dbReference type="ARBA" id="ARBA00047371"/>
    </source>
</evidence>
<evidence type="ECO:0000256" key="6">
    <source>
        <dbReference type="ARBA" id="ARBA00022793"/>
    </source>
</evidence>